<proteinExistence type="predicted"/>
<dbReference type="Pfam" id="PF22982">
    <property type="entry name" value="WHD_HRQ1"/>
    <property type="match status" value="1"/>
</dbReference>
<dbReference type="Gene3D" id="3.40.50.300">
    <property type="entry name" value="P-loop containing nucleotide triphosphate hydrolases"/>
    <property type="match status" value="1"/>
</dbReference>
<evidence type="ECO:0000259" key="2">
    <source>
        <dbReference type="PROSITE" id="PS51194"/>
    </source>
</evidence>
<dbReference type="Pfam" id="PF09369">
    <property type="entry name" value="MZB"/>
    <property type="match status" value="1"/>
</dbReference>
<gene>
    <name evidence="3" type="ORF">Sango_1727900</name>
</gene>
<dbReference type="GO" id="GO:0005634">
    <property type="term" value="C:nucleus"/>
    <property type="evidence" value="ECO:0007669"/>
    <property type="project" value="TreeGrafter"/>
</dbReference>
<feature type="region of interest" description="Disordered" evidence="1">
    <location>
        <begin position="95"/>
        <end position="127"/>
    </location>
</feature>
<dbReference type="GO" id="GO:0006289">
    <property type="term" value="P:nucleotide-excision repair"/>
    <property type="evidence" value="ECO:0007669"/>
    <property type="project" value="TreeGrafter"/>
</dbReference>
<reference evidence="3" key="2">
    <citation type="journal article" date="2024" name="Plant">
        <title>Genomic evolution and insights into agronomic trait innovations of Sesamum species.</title>
        <authorList>
            <person name="Miao H."/>
            <person name="Wang L."/>
            <person name="Qu L."/>
            <person name="Liu H."/>
            <person name="Sun Y."/>
            <person name="Le M."/>
            <person name="Wang Q."/>
            <person name="Wei S."/>
            <person name="Zheng Y."/>
            <person name="Lin W."/>
            <person name="Duan Y."/>
            <person name="Cao H."/>
            <person name="Xiong S."/>
            <person name="Wang X."/>
            <person name="Wei L."/>
            <person name="Li C."/>
            <person name="Ma Q."/>
            <person name="Ju M."/>
            <person name="Zhao R."/>
            <person name="Li G."/>
            <person name="Mu C."/>
            <person name="Tian Q."/>
            <person name="Mei H."/>
            <person name="Zhang T."/>
            <person name="Gao T."/>
            <person name="Zhang H."/>
        </authorList>
    </citation>
    <scope>NUCLEOTIDE SEQUENCE</scope>
    <source>
        <strain evidence="3">K16</strain>
    </source>
</reference>
<dbReference type="PANTHER" id="PTHR47957">
    <property type="entry name" value="ATP-DEPENDENT HELICASE HRQ1"/>
    <property type="match status" value="1"/>
</dbReference>
<keyword evidence="3" id="KW-0378">Hydrolase</keyword>
<name>A0AAE2BS34_9LAMI</name>
<dbReference type="AlphaFoldDB" id="A0AAE2BS34"/>
<keyword evidence="3" id="KW-0347">Helicase</keyword>
<dbReference type="GO" id="GO:0043138">
    <property type="term" value="F:3'-5' DNA helicase activity"/>
    <property type="evidence" value="ECO:0007669"/>
    <property type="project" value="TreeGrafter"/>
</dbReference>
<evidence type="ECO:0000313" key="3">
    <source>
        <dbReference type="EMBL" id="KAK4395736.1"/>
    </source>
</evidence>
<dbReference type="GO" id="GO:0036297">
    <property type="term" value="P:interstrand cross-link repair"/>
    <property type="evidence" value="ECO:0007669"/>
    <property type="project" value="TreeGrafter"/>
</dbReference>
<dbReference type="EMBL" id="JACGWL010000009">
    <property type="protein sequence ID" value="KAK4395736.1"/>
    <property type="molecule type" value="Genomic_DNA"/>
</dbReference>
<feature type="domain" description="Helicase C-terminal" evidence="2">
    <location>
        <begin position="309"/>
        <end position="465"/>
    </location>
</feature>
<reference evidence="3" key="1">
    <citation type="submission" date="2020-06" db="EMBL/GenBank/DDBJ databases">
        <authorList>
            <person name="Li T."/>
            <person name="Hu X."/>
            <person name="Zhang T."/>
            <person name="Song X."/>
            <person name="Zhang H."/>
            <person name="Dai N."/>
            <person name="Sheng W."/>
            <person name="Hou X."/>
            <person name="Wei L."/>
        </authorList>
    </citation>
    <scope>NUCLEOTIDE SEQUENCE</scope>
    <source>
        <strain evidence="3">K16</strain>
        <tissue evidence="3">Leaf</tissue>
    </source>
</reference>
<dbReference type="InterPro" id="IPR001650">
    <property type="entry name" value="Helicase_C-like"/>
</dbReference>
<keyword evidence="3" id="KW-0547">Nucleotide-binding</keyword>
<dbReference type="Pfam" id="PF00271">
    <property type="entry name" value="Helicase_C"/>
    <property type="match status" value="1"/>
</dbReference>
<dbReference type="SMART" id="SM00490">
    <property type="entry name" value="HELICc"/>
    <property type="match status" value="1"/>
</dbReference>
<dbReference type="CDD" id="cd18797">
    <property type="entry name" value="SF2_C_Hrq"/>
    <property type="match status" value="1"/>
</dbReference>
<sequence length="799" mass="90103">MGQSGNGRDIEGVKLNLQSQISSYLIGDREFLVIVPFVKKDRQQRHRVEASETITENPNPDGKLATELADSTWSEIMQDLLSFQDVSNLEHPHKAEFKSMNSENENTHDKRTSPRRKKRKKELNTGLEEGSSDDVLLSILQASSKNMVDKDNLKKLLEFMEYSSCLTNPATGSCVMREANDQLDGESDPCKSRFCLCPLWLKDIMRLWRKQITISALKGPLDELRKFFGFHPGIEDFEVLSQVCPQELANLPTVELIEKDGSPSALKLFMLWNPPLRLKTVWRRTKSSLEAKKSVSKDVVAGRSSPILEVSYLLAEMVQHGLRCIAFCKTRKLCELVLCYTREILHKSAPHLADKVYAYRGGYIAEDRRRIESDFFNGSICGIAATNALELGIDVGHIDATLHLGFPGSIASLWQQAGRSGRREKTSLAIYVAFEGPLDQYFMKFPHKLFRGPIECCHVDPNNEQVLQQHLLCAALEHPLSLPHDEKYFGPGLESAFMRLKSKGCLSTDLSRDAAARIWTYIGHEKSPSRAVNVRAIETVRYKVIEKTKNEVLEEIEESKAFFQVYEGAVYMNQGKTYLVKHLDLSSKIAWCQQADVNYYTKTRDSTDIHVIGGDIAYPASITNDQFQRTSAQTHICKVTTTWFGFRRIWRRSNQVFDTVELSLPDYSYESQAVWIRVPQSVKTAVETSQYCFHGGLHAAGHALLNVVPLFIICNQSDLASECANPHDSRYVPERILLYDPHPGGTGISKKVQPLFMELLTAALELLSSCHCSGDAGCPNCVQNLACSEYNEVLTKMRP</sequence>
<dbReference type="Proteomes" id="UP001289374">
    <property type="component" value="Unassembled WGS sequence"/>
</dbReference>
<accession>A0AAE2BS34</accession>
<organism evidence="3 4">
    <name type="scientific">Sesamum angolense</name>
    <dbReference type="NCBI Taxonomy" id="2727404"/>
    <lineage>
        <taxon>Eukaryota</taxon>
        <taxon>Viridiplantae</taxon>
        <taxon>Streptophyta</taxon>
        <taxon>Embryophyta</taxon>
        <taxon>Tracheophyta</taxon>
        <taxon>Spermatophyta</taxon>
        <taxon>Magnoliopsida</taxon>
        <taxon>eudicotyledons</taxon>
        <taxon>Gunneridae</taxon>
        <taxon>Pentapetalae</taxon>
        <taxon>asterids</taxon>
        <taxon>lamiids</taxon>
        <taxon>Lamiales</taxon>
        <taxon>Pedaliaceae</taxon>
        <taxon>Sesamum</taxon>
    </lineage>
</organism>
<dbReference type="InterPro" id="IPR055227">
    <property type="entry name" value="HRQ1_WHD"/>
</dbReference>
<protein>
    <submittedName>
        <fullName evidence="3">ATP-dependent helicase hrq1</fullName>
    </submittedName>
</protein>
<evidence type="ECO:0000313" key="4">
    <source>
        <dbReference type="Proteomes" id="UP001289374"/>
    </source>
</evidence>
<dbReference type="SUPFAM" id="SSF52540">
    <property type="entry name" value="P-loop containing nucleoside triphosphate hydrolases"/>
    <property type="match status" value="1"/>
</dbReference>
<dbReference type="FunFam" id="3.40.50.300:FF:001137">
    <property type="entry name" value="DEAD/DEAH box helicase"/>
    <property type="match status" value="1"/>
</dbReference>
<comment type="caution">
    <text evidence="3">The sequence shown here is derived from an EMBL/GenBank/DDBJ whole genome shotgun (WGS) entry which is preliminary data.</text>
</comment>
<evidence type="ECO:0000256" key="1">
    <source>
        <dbReference type="SAM" id="MobiDB-lite"/>
    </source>
</evidence>
<keyword evidence="3" id="KW-0067">ATP-binding</keyword>
<dbReference type="PANTHER" id="PTHR47957:SF3">
    <property type="entry name" value="ATP-DEPENDENT HELICASE HRQ1"/>
    <property type="match status" value="1"/>
</dbReference>
<keyword evidence="4" id="KW-1185">Reference proteome</keyword>
<dbReference type="PROSITE" id="PS51194">
    <property type="entry name" value="HELICASE_CTER"/>
    <property type="match status" value="1"/>
</dbReference>
<dbReference type="InterPro" id="IPR027417">
    <property type="entry name" value="P-loop_NTPase"/>
</dbReference>
<dbReference type="InterPro" id="IPR018973">
    <property type="entry name" value="MZB"/>
</dbReference>